<reference evidence="1 2" key="1">
    <citation type="journal article" date="2015" name="Stand. Genomic Sci.">
        <title>Genomic Encyclopedia of Bacterial and Archaeal Type Strains, Phase III: the genomes of soil and plant-associated and newly described type strains.</title>
        <authorList>
            <person name="Whitman W.B."/>
            <person name="Woyke T."/>
            <person name="Klenk H.P."/>
            <person name="Zhou Y."/>
            <person name="Lilburn T.G."/>
            <person name="Beck B.J."/>
            <person name="De Vos P."/>
            <person name="Vandamme P."/>
            <person name="Eisen J.A."/>
            <person name="Garrity G."/>
            <person name="Hugenholtz P."/>
            <person name="Kyrpides N.C."/>
        </authorList>
    </citation>
    <scope>NUCLEOTIDE SEQUENCE [LARGE SCALE GENOMIC DNA]</scope>
    <source>
        <strain evidence="1 2">CGMCC 1.7271</strain>
    </source>
</reference>
<comment type="caution">
    <text evidence="1">The sequence shown here is derived from an EMBL/GenBank/DDBJ whole genome shotgun (WGS) entry which is preliminary data.</text>
</comment>
<evidence type="ECO:0000313" key="1">
    <source>
        <dbReference type="EMBL" id="TWI85330.1"/>
    </source>
</evidence>
<protein>
    <submittedName>
        <fullName evidence="1">Uncharacterized protein DUF2750</fullName>
    </submittedName>
</protein>
<organism evidence="1 2">
    <name type="scientific">Lacibacter cauensis</name>
    <dbReference type="NCBI Taxonomy" id="510947"/>
    <lineage>
        <taxon>Bacteria</taxon>
        <taxon>Pseudomonadati</taxon>
        <taxon>Bacteroidota</taxon>
        <taxon>Chitinophagia</taxon>
        <taxon>Chitinophagales</taxon>
        <taxon>Chitinophagaceae</taxon>
        <taxon>Lacibacter</taxon>
    </lineage>
</organism>
<name>A0A562SX39_9BACT</name>
<sequence length="126" mass="15250">MNQNKLINIENLSPKDRYGYFIRKVADFQEVWFIQDNDRYLMVGDNDDRMAIPVWPEKDFAELMLKDDWKNYKITSMEMVHFLEWLDTIEKKGYKIAAFPYSDLKSVMVTAKEMKAHLLYEMEQYE</sequence>
<keyword evidence="2" id="KW-1185">Reference proteome</keyword>
<gene>
    <name evidence="1" type="ORF">IQ13_0490</name>
</gene>
<dbReference type="Proteomes" id="UP000316167">
    <property type="component" value="Unassembled WGS sequence"/>
</dbReference>
<dbReference type="OrthoDB" id="2936081at2"/>
<accession>A0A562SX39</accession>
<dbReference type="RefSeq" id="WP_144884135.1">
    <property type="nucleotide sequence ID" value="NZ_VLLE01000002.1"/>
</dbReference>
<dbReference type="AlphaFoldDB" id="A0A562SX39"/>
<dbReference type="Pfam" id="PF11042">
    <property type="entry name" value="DUF2750"/>
    <property type="match status" value="1"/>
</dbReference>
<dbReference type="InterPro" id="IPR021284">
    <property type="entry name" value="DUF2750"/>
</dbReference>
<dbReference type="EMBL" id="VLLE01000002">
    <property type="protein sequence ID" value="TWI85330.1"/>
    <property type="molecule type" value="Genomic_DNA"/>
</dbReference>
<evidence type="ECO:0000313" key="2">
    <source>
        <dbReference type="Proteomes" id="UP000316167"/>
    </source>
</evidence>
<proteinExistence type="predicted"/>